<dbReference type="RefSeq" id="WP_050354853.1">
    <property type="nucleotide sequence ID" value="NZ_LGSS01000005.1"/>
</dbReference>
<dbReference type="PANTHER" id="PTHR39080:SF1">
    <property type="entry name" value="LARGE RIBOSOMAL SUBUNIT PROTEIN BL28A"/>
    <property type="match status" value="1"/>
</dbReference>
<dbReference type="STRING" id="1503.CLPU_5c00580"/>
<accession>A0A0L0WB86</accession>
<evidence type="ECO:0000256" key="2">
    <source>
        <dbReference type="ARBA" id="ARBA00022980"/>
    </source>
</evidence>
<evidence type="ECO:0000256" key="5">
    <source>
        <dbReference type="HAMAP-Rule" id="MF_00373"/>
    </source>
</evidence>
<evidence type="ECO:0000313" key="6">
    <source>
        <dbReference type="EMBL" id="KNF08751.1"/>
    </source>
</evidence>
<dbReference type="GO" id="GO:1990904">
    <property type="term" value="C:ribonucleoprotein complex"/>
    <property type="evidence" value="ECO:0007669"/>
    <property type="project" value="UniProtKB-KW"/>
</dbReference>
<evidence type="ECO:0000256" key="1">
    <source>
        <dbReference type="ARBA" id="ARBA00008760"/>
    </source>
</evidence>
<dbReference type="NCBIfam" id="TIGR00009">
    <property type="entry name" value="L28"/>
    <property type="match status" value="1"/>
</dbReference>
<dbReference type="HAMAP" id="MF_00373">
    <property type="entry name" value="Ribosomal_bL28"/>
    <property type="match status" value="1"/>
</dbReference>
<protein>
    <recommendedName>
        <fullName evidence="4 5">Large ribosomal subunit protein bL28</fullName>
    </recommendedName>
</protein>
<dbReference type="EMBL" id="LGSS01000005">
    <property type="protein sequence ID" value="KNF08751.1"/>
    <property type="molecule type" value="Genomic_DNA"/>
</dbReference>
<dbReference type="Gene3D" id="2.30.170.40">
    <property type="entry name" value="Ribosomal protein L28/L24"/>
    <property type="match status" value="1"/>
</dbReference>
<dbReference type="PATRIC" id="fig|1503.3.peg.2581"/>
<keyword evidence="2 5" id="KW-0689">Ribosomal protein</keyword>
<keyword evidence="7" id="KW-1185">Reference proteome</keyword>
<evidence type="ECO:0000256" key="4">
    <source>
        <dbReference type="ARBA" id="ARBA00035174"/>
    </source>
</evidence>
<name>A0A0L0WB86_GOTPU</name>
<comment type="caution">
    <text evidence="6">The sequence shown here is derived from an EMBL/GenBank/DDBJ whole genome shotgun (WGS) entry which is preliminary data.</text>
</comment>
<keyword evidence="3 5" id="KW-0687">Ribonucleoprotein</keyword>
<dbReference type="Pfam" id="PF00830">
    <property type="entry name" value="Ribosomal_L28"/>
    <property type="match status" value="1"/>
</dbReference>
<proteinExistence type="inferred from homology"/>
<dbReference type="InterPro" id="IPR001383">
    <property type="entry name" value="Ribosomal_bL28_bact-type"/>
</dbReference>
<comment type="similarity">
    <text evidence="1 5">Belongs to the bacterial ribosomal protein bL28 family.</text>
</comment>
<dbReference type="InterPro" id="IPR050096">
    <property type="entry name" value="Bacterial_rp_bL28"/>
</dbReference>
<dbReference type="GO" id="GO:0006412">
    <property type="term" value="P:translation"/>
    <property type="evidence" value="ECO:0007669"/>
    <property type="project" value="UniProtKB-UniRule"/>
</dbReference>
<dbReference type="OrthoDB" id="9805609at2"/>
<dbReference type="InterPro" id="IPR037147">
    <property type="entry name" value="Ribosomal_bL28_sf"/>
</dbReference>
<gene>
    <name evidence="5 6" type="primary">rpmB</name>
    <name evidence="6" type="ORF">CLPU_5c00580</name>
</gene>
<dbReference type="InterPro" id="IPR026569">
    <property type="entry name" value="Ribosomal_bL28"/>
</dbReference>
<dbReference type="GO" id="GO:0005840">
    <property type="term" value="C:ribosome"/>
    <property type="evidence" value="ECO:0007669"/>
    <property type="project" value="UniProtKB-KW"/>
</dbReference>
<reference evidence="7" key="1">
    <citation type="submission" date="2015-07" db="EMBL/GenBank/DDBJ databases">
        <title>Draft genome sequence of the purine-degrading Gottschalkia purinilyticum DSM 1384 (formerly Clostridium purinilyticum).</title>
        <authorList>
            <person name="Poehlein A."/>
            <person name="Schiel-Bengelsdorf B."/>
            <person name="Bengelsdorf F.R."/>
            <person name="Daniel R."/>
            <person name="Duerre P."/>
        </authorList>
    </citation>
    <scope>NUCLEOTIDE SEQUENCE [LARGE SCALE GENOMIC DNA]</scope>
    <source>
        <strain evidence="7">DSM 1384</strain>
    </source>
</reference>
<dbReference type="InterPro" id="IPR034704">
    <property type="entry name" value="Ribosomal_bL28/bL31-like_sf"/>
</dbReference>
<sequence length="63" mass="7020">MAKYCEVCGKGKVSGHLVTFSNRKSNRTWSPNVRKIRAIVNGSPKKINVCTRCIRSGNVERAL</sequence>
<dbReference type="AlphaFoldDB" id="A0A0L0WB86"/>
<evidence type="ECO:0000313" key="7">
    <source>
        <dbReference type="Proteomes" id="UP000037267"/>
    </source>
</evidence>
<evidence type="ECO:0000256" key="3">
    <source>
        <dbReference type="ARBA" id="ARBA00023274"/>
    </source>
</evidence>
<dbReference type="Proteomes" id="UP000037267">
    <property type="component" value="Unassembled WGS sequence"/>
</dbReference>
<dbReference type="GO" id="GO:0003735">
    <property type="term" value="F:structural constituent of ribosome"/>
    <property type="evidence" value="ECO:0007669"/>
    <property type="project" value="InterPro"/>
</dbReference>
<dbReference type="PANTHER" id="PTHR39080">
    <property type="entry name" value="50S RIBOSOMAL PROTEIN L28"/>
    <property type="match status" value="1"/>
</dbReference>
<dbReference type="SUPFAM" id="SSF143800">
    <property type="entry name" value="L28p-like"/>
    <property type="match status" value="1"/>
</dbReference>
<organism evidence="6 7">
    <name type="scientific">Gottschalkia purinilytica</name>
    <name type="common">Clostridium purinilyticum</name>
    <dbReference type="NCBI Taxonomy" id="1503"/>
    <lineage>
        <taxon>Bacteria</taxon>
        <taxon>Bacillati</taxon>
        <taxon>Bacillota</taxon>
        <taxon>Tissierellia</taxon>
        <taxon>Tissierellales</taxon>
        <taxon>Gottschalkiaceae</taxon>
        <taxon>Gottschalkia</taxon>
    </lineage>
</organism>